<dbReference type="RefSeq" id="WP_189499662.1">
    <property type="nucleotide sequence ID" value="NZ_BMZH01000024.1"/>
</dbReference>
<dbReference type="InterPro" id="IPR011010">
    <property type="entry name" value="DNA_brk_join_enz"/>
</dbReference>
<evidence type="ECO:0000256" key="5">
    <source>
        <dbReference type="PROSITE-ProRule" id="PRU01248"/>
    </source>
</evidence>
<dbReference type="PROSITE" id="PS51898">
    <property type="entry name" value="TYR_RECOMBINASE"/>
    <property type="match status" value="1"/>
</dbReference>
<evidence type="ECO:0000313" key="9">
    <source>
        <dbReference type="Proteomes" id="UP000634004"/>
    </source>
</evidence>
<reference evidence="8" key="1">
    <citation type="journal article" date="2014" name="Int. J. Syst. Evol. Microbiol.">
        <title>Complete genome sequence of Corynebacterium casei LMG S-19264T (=DSM 44701T), isolated from a smear-ripened cheese.</title>
        <authorList>
            <consortium name="US DOE Joint Genome Institute (JGI-PGF)"/>
            <person name="Walter F."/>
            <person name="Albersmeier A."/>
            <person name="Kalinowski J."/>
            <person name="Ruckert C."/>
        </authorList>
    </citation>
    <scope>NUCLEOTIDE SEQUENCE</scope>
    <source>
        <strain evidence="8">KCTC 32513</strain>
    </source>
</reference>
<dbReference type="EMBL" id="BMZH01000024">
    <property type="protein sequence ID" value="GHB05132.1"/>
    <property type="molecule type" value="Genomic_DNA"/>
</dbReference>
<sequence length="413" mass="46558">MTRRPNPPKVTLGTWNRQKKRFHTVNWRCPETGKKRRLSFKTKHEAEAKQEEVLASLAGERYFNPNINPSVAEVAAHWLDAKRGSVKAQTIKGYQPLLKIINGPLLQGTPQERAHHALTGEKPGRDTKLLLMLGEHKISALTTAQLRQWHNLVRKEVGAHTANRCMSMLRSIFSMAEEDFGVRVCKTPTNLARRKSKPKKDILTAEEVAQLIDYAETDFDRGIYYVFPFLTGVRISEQLGLLWSDVDLEAGVIHIRRVLERDGTLTDRTKTEAGTREIPISKTLRQFLLQWKLICPRLDGSLYRVFPGRGVKRAWPHMSREGGGGPLLYANFRQRYWKPAFSRAGVRYVTHHSARHAFVSNLQAQGVEVGLVAKMTGHSNPMVTLGYYTQATRGGEAAIAKLDAAYRVGSTGT</sequence>
<dbReference type="Gene3D" id="1.10.150.130">
    <property type="match status" value="1"/>
</dbReference>
<dbReference type="InterPro" id="IPR050090">
    <property type="entry name" value="Tyrosine_recombinase_XerCD"/>
</dbReference>
<evidence type="ECO:0000256" key="2">
    <source>
        <dbReference type="ARBA" id="ARBA00022908"/>
    </source>
</evidence>
<accession>A0A8J3CTR3</accession>
<protein>
    <submittedName>
        <fullName evidence="8">Site-specific integrase</fullName>
    </submittedName>
</protein>
<comment type="caution">
    <text evidence="8">The sequence shown here is derived from an EMBL/GenBank/DDBJ whole genome shotgun (WGS) entry which is preliminary data.</text>
</comment>
<dbReference type="InterPro" id="IPR044068">
    <property type="entry name" value="CB"/>
</dbReference>
<keyword evidence="9" id="KW-1185">Reference proteome</keyword>
<dbReference type="InterPro" id="IPR010998">
    <property type="entry name" value="Integrase_recombinase_N"/>
</dbReference>
<organism evidence="8 9">
    <name type="scientific">Algimonas arctica</name>
    <dbReference type="NCBI Taxonomy" id="1479486"/>
    <lineage>
        <taxon>Bacteria</taxon>
        <taxon>Pseudomonadati</taxon>
        <taxon>Pseudomonadota</taxon>
        <taxon>Alphaproteobacteria</taxon>
        <taxon>Maricaulales</taxon>
        <taxon>Robiginitomaculaceae</taxon>
        <taxon>Algimonas</taxon>
    </lineage>
</organism>
<dbReference type="SUPFAM" id="SSF56349">
    <property type="entry name" value="DNA breaking-rejoining enzymes"/>
    <property type="match status" value="1"/>
</dbReference>
<dbReference type="CDD" id="cd01189">
    <property type="entry name" value="INT_ICEBs1_C_like"/>
    <property type="match status" value="1"/>
</dbReference>
<proteinExistence type="inferred from homology"/>
<evidence type="ECO:0000256" key="1">
    <source>
        <dbReference type="ARBA" id="ARBA00008857"/>
    </source>
</evidence>
<feature type="domain" description="Tyr recombinase" evidence="6">
    <location>
        <begin position="198"/>
        <end position="401"/>
    </location>
</feature>
<dbReference type="PROSITE" id="PS51900">
    <property type="entry name" value="CB"/>
    <property type="match status" value="1"/>
</dbReference>
<dbReference type="Proteomes" id="UP000634004">
    <property type="component" value="Unassembled WGS sequence"/>
</dbReference>
<dbReference type="PANTHER" id="PTHR30349:SF64">
    <property type="entry name" value="PROPHAGE INTEGRASE INTD-RELATED"/>
    <property type="match status" value="1"/>
</dbReference>
<keyword evidence="3 5" id="KW-0238">DNA-binding</keyword>
<dbReference type="InterPro" id="IPR002104">
    <property type="entry name" value="Integrase_catalytic"/>
</dbReference>
<name>A0A8J3CTR3_9PROT</name>
<dbReference type="Gene3D" id="1.10.443.10">
    <property type="entry name" value="Intergrase catalytic core"/>
    <property type="match status" value="1"/>
</dbReference>
<dbReference type="AlphaFoldDB" id="A0A8J3CTR3"/>
<keyword evidence="4" id="KW-0233">DNA recombination</keyword>
<dbReference type="PANTHER" id="PTHR30349">
    <property type="entry name" value="PHAGE INTEGRASE-RELATED"/>
    <property type="match status" value="1"/>
</dbReference>
<dbReference type="Pfam" id="PF00589">
    <property type="entry name" value="Phage_integrase"/>
    <property type="match status" value="1"/>
</dbReference>
<reference evidence="8" key="2">
    <citation type="submission" date="2020-09" db="EMBL/GenBank/DDBJ databases">
        <authorList>
            <person name="Sun Q."/>
            <person name="Kim S."/>
        </authorList>
    </citation>
    <scope>NUCLEOTIDE SEQUENCE</scope>
    <source>
        <strain evidence="8">KCTC 32513</strain>
    </source>
</reference>
<evidence type="ECO:0000313" key="8">
    <source>
        <dbReference type="EMBL" id="GHB05132.1"/>
    </source>
</evidence>
<dbReference type="GO" id="GO:0015074">
    <property type="term" value="P:DNA integration"/>
    <property type="evidence" value="ECO:0007669"/>
    <property type="project" value="UniProtKB-KW"/>
</dbReference>
<dbReference type="InterPro" id="IPR013762">
    <property type="entry name" value="Integrase-like_cat_sf"/>
</dbReference>
<evidence type="ECO:0000256" key="3">
    <source>
        <dbReference type="ARBA" id="ARBA00023125"/>
    </source>
</evidence>
<gene>
    <name evidence="8" type="ORF">GCM10009069_29560</name>
</gene>
<evidence type="ECO:0000256" key="4">
    <source>
        <dbReference type="ARBA" id="ARBA00023172"/>
    </source>
</evidence>
<evidence type="ECO:0000259" key="7">
    <source>
        <dbReference type="PROSITE" id="PS51900"/>
    </source>
</evidence>
<comment type="similarity">
    <text evidence="1">Belongs to the 'phage' integrase family.</text>
</comment>
<feature type="domain" description="Core-binding (CB)" evidence="7">
    <location>
        <begin position="69"/>
        <end position="177"/>
    </location>
</feature>
<dbReference type="GO" id="GO:0006310">
    <property type="term" value="P:DNA recombination"/>
    <property type="evidence" value="ECO:0007669"/>
    <property type="project" value="UniProtKB-KW"/>
</dbReference>
<dbReference type="GO" id="GO:0003677">
    <property type="term" value="F:DNA binding"/>
    <property type="evidence" value="ECO:0007669"/>
    <property type="project" value="UniProtKB-UniRule"/>
</dbReference>
<evidence type="ECO:0000259" key="6">
    <source>
        <dbReference type="PROSITE" id="PS51898"/>
    </source>
</evidence>
<keyword evidence="2" id="KW-0229">DNA integration</keyword>